<protein>
    <submittedName>
        <fullName evidence="6">Transketolase</fullName>
    </submittedName>
</protein>
<dbReference type="Pfam" id="PF02780">
    <property type="entry name" value="Transketolase_C"/>
    <property type="match status" value="1"/>
</dbReference>
<dbReference type="InterPro" id="IPR009014">
    <property type="entry name" value="Transketo_C/PFOR_II"/>
</dbReference>
<dbReference type="Pfam" id="PF02779">
    <property type="entry name" value="Transket_pyr"/>
    <property type="match status" value="1"/>
</dbReference>
<proteinExistence type="inferred from homology"/>
<evidence type="ECO:0000256" key="3">
    <source>
        <dbReference type="ARBA" id="ARBA00022679"/>
    </source>
</evidence>
<dbReference type="AlphaFoldDB" id="A0A1G1XRW7"/>
<reference evidence="6 7" key="1">
    <citation type="journal article" date="2016" name="Nat. Commun.">
        <title>Thousands of microbial genomes shed light on interconnected biogeochemical processes in an aquifer system.</title>
        <authorList>
            <person name="Anantharaman K."/>
            <person name="Brown C.T."/>
            <person name="Hug L.A."/>
            <person name="Sharon I."/>
            <person name="Castelle C.J."/>
            <person name="Probst A.J."/>
            <person name="Thomas B.C."/>
            <person name="Singh A."/>
            <person name="Wilkins M.J."/>
            <person name="Karaoz U."/>
            <person name="Brodie E.L."/>
            <person name="Williams K.H."/>
            <person name="Hubbard S.S."/>
            <person name="Banfield J.F."/>
        </authorList>
    </citation>
    <scope>NUCLEOTIDE SEQUENCE [LARGE SCALE GENOMIC DNA]</scope>
</reference>
<keyword evidence="3" id="KW-0808">Transferase</keyword>
<gene>
    <name evidence="6" type="ORF">A2Y82_04320</name>
</gene>
<comment type="cofactor">
    <cofactor evidence="1">
        <name>thiamine diphosphate</name>
        <dbReference type="ChEBI" id="CHEBI:58937"/>
    </cofactor>
</comment>
<dbReference type="GO" id="GO:0016740">
    <property type="term" value="F:transferase activity"/>
    <property type="evidence" value="ECO:0007669"/>
    <property type="project" value="UniProtKB-KW"/>
</dbReference>
<comment type="caution">
    <text evidence="6">The sequence shown here is derived from an EMBL/GenBank/DDBJ whole genome shotgun (WGS) entry which is preliminary data.</text>
</comment>
<dbReference type="Gene3D" id="3.40.50.970">
    <property type="match status" value="1"/>
</dbReference>
<dbReference type="InterPro" id="IPR020826">
    <property type="entry name" value="Transketolase_BS"/>
</dbReference>
<feature type="domain" description="Transketolase-like pyrimidine-binding" evidence="5">
    <location>
        <begin position="13"/>
        <end position="178"/>
    </location>
</feature>
<dbReference type="PANTHER" id="PTHR43825:SF1">
    <property type="entry name" value="TRANSKETOLASE-LIKE PYRIMIDINE-BINDING DOMAIN-CONTAINING PROTEIN"/>
    <property type="match status" value="1"/>
</dbReference>
<evidence type="ECO:0000256" key="4">
    <source>
        <dbReference type="ARBA" id="ARBA00023052"/>
    </source>
</evidence>
<evidence type="ECO:0000313" key="7">
    <source>
        <dbReference type="Proteomes" id="UP000176498"/>
    </source>
</evidence>
<dbReference type="SUPFAM" id="SSF52922">
    <property type="entry name" value="TK C-terminal domain-like"/>
    <property type="match status" value="1"/>
</dbReference>
<evidence type="ECO:0000256" key="2">
    <source>
        <dbReference type="ARBA" id="ARBA00007131"/>
    </source>
</evidence>
<dbReference type="Gene3D" id="3.40.50.920">
    <property type="match status" value="1"/>
</dbReference>
<evidence type="ECO:0000256" key="1">
    <source>
        <dbReference type="ARBA" id="ARBA00001964"/>
    </source>
</evidence>
<dbReference type="InterPro" id="IPR033248">
    <property type="entry name" value="Transketolase_C"/>
</dbReference>
<evidence type="ECO:0000313" key="6">
    <source>
        <dbReference type="EMBL" id="OGY42360.1"/>
    </source>
</evidence>
<keyword evidence="4" id="KW-0786">Thiamine pyrophosphate</keyword>
<dbReference type="PROSITE" id="PS00802">
    <property type="entry name" value="TRANSKETOLASE_2"/>
    <property type="match status" value="1"/>
</dbReference>
<accession>A0A1G1XRW7</accession>
<dbReference type="Proteomes" id="UP000176498">
    <property type="component" value="Unassembled WGS sequence"/>
</dbReference>
<dbReference type="InterPro" id="IPR005475">
    <property type="entry name" value="Transketolase-like_Pyr-bd"/>
</dbReference>
<dbReference type="CDD" id="cd07033">
    <property type="entry name" value="TPP_PYR_DXS_TK_like"/>
    <property type="match status" value="1"/>
</dbReference>
<dbReference type="SUPFAM" id="SSF52518">
    <property type="entry name" value="Thiamin diphosphate-binding fold (THDP-binding)"/>
    <property type="match status" value="1"/>
</dbReference>
<comment type="similarity">
    <text evidence="2">Belongs to the transketolase family.</text>
</comment>
<organism evidence="6 7">
    <name type="scientific">Candidatus Buchananbacteria bacterium RBG_13_36_9</name>
    <dbReference type="NCBI Taxonomy" id="1797530"/>
    <lineage>
        <taxon>Bacteria</taxon>
        <taxon>Candidatus Buchananiibacteriota</taxon>
    </lineage>
</organism>
<dbReference type="PANTHER" id="PTHR43825">
    <property type="entry name" value="PYRUVATE DEHYDROGENASE E1 COMPONENT"/>
    <property type="match status" value="1"/>
</dbReference>
<dbReference type="EMBL" id="MHHZ01000004">
    <property type="protein sequence ID" value="OGY42360.1"/>
    <property type="molecule type" value="Genomic_DNA"/>
</dbReference>
<sequence>MTKSQISKQLDLKSCRDGFGEALLELGKNNKDVVVVSADLAESTRCLDFGKKYPQRFVEVGVAEQNMAGVAAGLALEGLIPFMCSFAVFSPGRNWEQIRISICYNKANVKLVSSHAGLNVGEDGATHQGLEDIALMRVLPNMVVIAPCDYLETKKAVMAVVKYKGQVYIRYGREKTPVITSKQSKFQIGKAEILRQGKDVTIVACGPMVYEALMAAEELAKQKISAEVINCHTIKPIDKATIIKSAKKTKKVITIEEHQVNGGLGSAVAEVLSQNYPVPIKILGMPDKFGESGSSNLLLAKYNLNSEGIIYAIKKSKTTLHFAF</sequence>
<dbReference type="SMART" id="SM00861">
    <property type="entry name" value="Transket_pyr"/>
    <property type="match status" value="1"/>
</dbReference>
<evidence type="ECO:0000259" key="5">
    <source>
        <dbReference type="SMART" id="SM00861"/>
    </source>
</evidence>
<dbReference type="FunFam" id="3.40.50.970:FF:000129">
    <property type="entry name" value="Transketolase"/>
    <property type="match status" value="1"/>
</dbReference>
<dbReference type="InterPro" id="IPR029061">
    <property type="entry name" value="THDP-binding"/>
</dbReference>
<name>A0A1G1XRW7_9BACT</name>
<dbReference type="InterPro" id="IPR051157">
    <property type="entry name" value="PDH/Transketolase"/>
</dbReference>